<feature type="transmembrane region" description="Helical" evidence="5">
    <location>
        <begin position="665"/>
        <end position="687"/>
    </location>
</feature>
<evidence type="ECO:0000256" key="2">
    <source>
        <dbReference type="ARBA" id="ARBA00022692"/>
    </source>
</evidence>
<organism evidence="7 8">
    <name type="scientific">Chrysochromulina tobinii</name>
    <dbReference type="NCBI Taxonomy" id="1460289"/>
    <lineage>
        <taxon>Eukaryota</taxon>
        <taxon>Haptista</taxon>
        <taxon>Haptophyta</taxon>
        <taxon>Prymnesiophyceae</taxon>
        <taxon>Prymnesiales</taxon>
        <taxon>Chrysochromulinaceae</taxon>
        <taxon>Chrysochromulina</taxon>
    </lineage>
</organism>
<keyword evidence="2 5" id="KW-0812">Transmembrane</keyword>
<evidence type="ECO:0000313" key="8">
    <source>
        <dbReference type="Proteomes" id="UP000037460"/>
    </source>
</evidence>
<evidence type="ECO:0000259" key="6">
    <source>
        <dbReference type="Pfam" id="PF03407"/>
    </source>
</evidence>
<evidence type="ECO:0000256" key="1">
    <source>
        <dbReference type="ARBA" id="ARBA00004141"/>
    </source>
</evidence>
<gene>
    <name evidence="7" type="ORF">Ctob_003937</name>
</gene>
<evidence type="ECO:0000256" key="3">
    <source>
        <dbReference type="ARBA" id="ARBA00022989"/>
    </source>
</evidence>
<dbReference type="Pfam" id="PF01027">
    <property type="entry name" value="Bax1-I"/>
    <property type="match status" value="1"/>
</dbReference>
<dbReference type="OrthoDB" id="10267851at2759"/>
<dbReference type="AlphaFoldDB" id="A0A0M0J2X7"/>
<keyword evidence="7" id="KW-0808">Transferase</keyword>
<feature type="transmembrane region" description="Helical" evidence="5">
    <location>
        <begin position="608"/>
        <end position="631"/>
    </location>
</feature>
<dbReference type="GO" id="GO:0052636">
    <property type="term" value="F:arabinosyltransferase activity"/>
    <property type="evidence" value="ECO:0007669"/>
    <property type="project" value="TreeGrafter"/>
</dbReference>
<accession>A0A0M0J2X7</accession>
<feature type="transmembrane region" description="Helical" evidence="5">
    <location>
        <begin position="638"/>
        <end position="659"/>
    </location>
</feature>
<protein>
    <submittedName>
        <fullName evidence="7">Glycosyltransferase family 77 protein</fullName>
    </submittedName>
</protein>
<name>A0A0M0J2X7_9EUKA</name>
<dbReference type="PANTHER" id="PTHR46936:SF1">
    <property type="entry name" value="ARABINOSYLTRANSFERASE XEG113"/>
    <property type="match status" value="1"/>
</dbReference>
<reference evidence="8" key="1">
    <citation type="journal article" date="2015" name="PLoS Genet.">
        <title>Genome Sequence and Transcriptome Analyses of Chrysochromulina tobin: Metabolic Tools for Enhanced Algal Fitness in the Prominent Order Prymnesiales (Haptophyceae).</title>
        <authorList>
            <person name="Hovde B.T."/>
            <person name="Deodato C.R."/>
            <person name="Hunsperger H.M."/>
            <person name="Ryken S.A."/>
            <person name="Yost W."/>
            <person name="Jha R.K."/>
            <person name="Patterson J."/>
            <person name="Monnat R.J. Jr."/>
            <person name="Barlow S.B."/>
            <person name="Starkenburg S.R."/>
            <person name="Cattolico R.A."/>
        </authorList>
    </citation>
    <scope>NUCLEOTIDE SEQUENCE</scope>
    <source>
        <strain evidence="8">CCMP291</strain>
    </source>
</reference>
<comment type="subcellular location">
    <subcellularLocation>
        <location evidence="1">Membrane</location>
        <topology evidence="1">Multi-pass membrane protein</topology>
    </subcellularLocation>
</comment>
<feature type="domain" description="Nucleotide-diphospho-sugar transferase" evidence="6">
    <location>
        <begin position="20"/>
        <end position="313"/>
    </location>
</feature>
<evidence type="ECO:0000313" key="7">
    <source>
        <dbReference type="EMBL" id="KOO20875.1"/>
    </source>
</evidence>
<sequence length="731" mass="80542">MADFLLNWVAHVRKLDQRLYLVGALDAKMAALCDEQGIPAATIADDVLLKLGADSLGSRAATTYYRYAPGTFLRMGLIKQIFIRQMLVTGLDAMVSDVDVAWLQSPWPLVRYGDATKPTVRPSCGLLAFADVVLSVDQVQQYMDSDKHQWHVHSELNTGVTFFRNSPGALAVLDEWKEAMAKAIAAGNPNHDQYWLNEVLRPRTFHNLKFEAASRSAWLPDAAANILATSTSKGGRAPVGMPTRADAFDSSDPNLRALFLFQRRFGSTNASVTIGTFPIAEVSNGHTFFVQKLHNIVGVPPVCVHTTYQYGDGTTYAYGKRERLRDEHLWLLDTPQKHWHGRFLRLTSMPAKLLTPMRSELLQSEAIDPHHCVRSHLKLMMLQRQWLMDAFVLAKALERTLVFPPLWCMLDRFWTILNHCLIGSQADDEVLEVCGLPLAGASREEALEIVDMGPEGEEVLITLRKRAAIRTSGGALVVGQCTYGKGSSQAVVYQSDGHAVSFTAYTLAVGRRRGRQMLDLSKGVEPQIKCATFQKAPSNVKGATLPCTTDMVMRSTPRPLVPLVGLMYTSKHTHSFALRAGLYAAFTGLSGVALAPLLLLALKVSPAIVPQALIITTALFGSMTALSLLAPRGAMLRWGVPLGGGVLVLMGAGIASMFVPVTSAWYPLLHGVHMYGGLTLFTLYVAYDTQKMIDEYEMGEDDHLKHAVDLFIDFKQIFTRILILLMGRSND</sequence>
<dbReference type="PANTHER" id="PTHR46936">
    <property type="entry name" value="ARABINOSYLTRANSFERASE XEG113"/>
    <property type="match status" value="1"/>
</dbReference>
<dbReference type="GO" id="GO:0005794">
    <property type="term" value="C:Golgi apparatus"/>
    <property type="evidence" value="ECO:0007669"/>
    <property type="project" value="TreeGrafter"/>
</dbReference>
<keyword evidence="3 5" id="KW-1133">Transmembrane helix</keyword>
<comment type="caution">
    <text evidence="7">The sequence shown here is derived from an EMBL/GenBank/DDBJ whole genome shotgun (WGS) entry which is preliminary data.</text>
</comment>
<evidence type="ECO:0000256" key="4">
    <source>
        <dbReference type="ARBA" id="ARBA00023136"/>
    </source>
</evidence>
<dbReference type="InterPro" id="IPR006214">
    <property type="entry name" value="Bax_inhibitor_1-related"/>
</dbReference>
<dbReference type="InterPro" id="IPR005069">
    <property type="entry name" value="Nucl-diP-sugar_transferase"/>
</dbReference>
<dbReference type="Pfam" id="PF03407">
    <property type="entry name" value="Nucleotid_trans"/>
    <property type="match status" value="1"/>
</dbReference>
<dbReference type="InterPro" id="IPR053250">
    <property type="entry name" value="Glycosyltransferase_77"/>
</dbReference>
<evidence type="ECO:0000256" key="5">
    <source>
        <dbReference type="SAM" id="Phobius"/>
    </source>
</evidence>
<dbReference type="EMBL" id="JWZX01003406">
    <property type="protein sequence ID" value="KOO20875.1"/>
    <property type="molecule type" value="Genomic_DNA"/>
</dbReference>
<keyword evidence="8" id="KW-1185">Reference proteome</keyword>
<proteinExistence type="predicted"/>
<dbReference type="GO" id="GO:0016020">
    <property type="term" value="C:membrane"/>
    <property type="evidence" value="ECO:0007669"/>
    <property type="project" value="UniProtKB-SubCell"/>
</dbReference>
<dbReference type="Proteomes" id="UP000037460">
    <property type="component" value="Unassembled WGS sequence"/>
</dbReference>
<keyword evidence="4 5" id="KW-0472">Membrane</keyword>